<dbReference type="PANTHER" id="PTHR43300">
    <property type="entry name" value="ACETYLTRANSFERASE"/>
    <property type="match status" value="1"/>
</dbReference>
<keyword evidence="2" id="KW-0012">Acyltransferase</keyword>
<protein>
    <submittedName>
        <fullName evidence="2">UDP-2-acetamido-3-amino-2,3-dideoxy-glucuronate N-acetyltransferase</fullName>
        <ecNumber evidence="2">2.3.1.201</ecNumber>
    </submittedName>
</protein>
<dbReference type="Pfam" id="PF00132">
    <property type="entry name" value="Hexapep"/>
    <property type="match status" value="1"/>
</dbReference>
<gene>
    <name evidence="2" type="ORF">J2X31_001869</name>
</gene>
<accession>A0ABU1TPE7</accession>
<dbReference type="Gene3D" id="2.160.10.10">
    <property type="entry name" value="Hexapeptide repeat proteins"/>
    <property type="match status" value="1"/>
</dbReference>
<dbReference type="PANTHER" id="PTHR43300:SF4">
    <property type="entry name" value="ACYL-[ACYL-CARRIER-PROTEIN]--UDP-N-ACETYLGLUCOSAMINE O-ACYLTRANSFERASE"/>
    <property type="match status" value="1"/>
</dbReference>
<dbReference type="Gene3D" id="2.20.70.110">
    <property type="match status" value="1"/>
</dbReference>
<dbReference type="CDD" id="cd03358">
    <property type="entry name" value="LbH_WxcM_N_like"/>
    <property type="match status" value="1"/>
</dbReference>
<dbReference type="EMBL" id="JAVDVI010000007">
    <property type="protein sequence ID" value="MDR6967855.1"/>
    <property type="molecule type" value="Genomic_DNA"/>
</dbReference>
<dbReference type="Pfam" id="PF14602">
    <property type="entry name" value="Hexapep_2"/>
    <property type="match status" value="1"/>
</dbReference>
<evidence type="ECO:0000256" key="1">
    <source>
        <dbReference type="ARBA" id="ARBA00007274"/>
    </source>
</evidence>
<evidence type="ECO:0000313" key="2">
    <source>
        <dbReference type="EMBL" id="MDR6967855.1"/>
    </source>
</evidence>
<dbReference type="EC" id="2.3.1.201" evidence="2"/>
<dbReference type="InterPro" id="IPR001451">
    <property type="entry name" value="Hexapep"/>
</dbReference>
<proteinExistence type="inferred from homology"/>
<comment type="caution">
    <text evidence="2">The sequence shown here is derived from an EMBL/GenBank/DDBJ whole genome shotgun (WGS) entry which is preliminary data.</text>
</comment>
<keyword evidence="3" id="KW-1185">Reference proteome</keyword>
<sequence>MMKNYFVHASAFIDEDCQIGKETKIWHFSHIMSNCIIGERCNIGQNVVISPQVVLGNNVKIQNNVSVYTGVVCEDDVFLGPSMVFTNVINPRSAVNRKEEYQKTLVKKGASIGANATIVCGNDIGQYAFVGAGAVITKEIPDFALFVGNPAKQIGWVSEYGHRLIFDDVGKAVCSETKDEYILENGKVRKA</sequence>
<dbReference type="SUPFAM" id="SSF51161">
    <property type="entry name" value="Trimeric LpxA-like enzymes"/>
    <property type="match status" value="1"/>
</dbReference>
<dbReference type="Proteomes" id="UP001255185">
    <property type="component" value="Unassembled WGS sequence"/>
</dbReference>
<name>A0ABU1TPE7_9FLAO</name>
<dbReference type="InterPro" id="IPR011004">
    <property type="entry name" value="Trimer_LpxA-like_sf"/>
</dbReference>
<dbReference type="InterPro" id="IPR050179">
    <property type="entry name" value="Trans_hexapeptide_repeat"/>
</dbReference>
<organism evidence="2 3">
    <name type="scientific">Flavobacterium arsenatis</name>
    <dbReference type="NCBI Taxonomy" id="1484332"/>
    <lineage>
        <taxon>Bacteria</taxon>
        <taxon>Pseudomonadati</taxon>
        <taxon>Bacteroidota</taxon>
        <taxon>Flavobacteriia</taxon>
        <taxon>Flavobacteriales</taxon>
        <taxon>Flavobacteriaceae</taxon>
        <taxon>Flavobacterium</taxon>
    </lineage>
</organism>
<comment type="similarity">
    <text evidence="1">Belongs to the transferase hexapeptide repeat family.</text>
</comment>
<dbReference type="GO" id="GO:0016746">
    <property type="term" value="F:acyltransferase activity"/>
    <property type="evidence" value="ECO:0007669"/>
    <property type="project" value="UniProtKB-KW"/>
</dbReference>
<reference evidence="2 3" key="1">
    <citation type="submission" date="2023-07" db="EMBL/GenBank/DDBJ databases">
        <title>Sorghum-associated microbial communities from plants grown in Nebraska, USA.</title>
        <authorList>
            <person name="Schachtman D."/>
        </authorList>
    </citation>
    <scope>NUCLEOTIDE SEQUENCE [LARGE SCALE GENOMIC DNA]</scope>
    <source>
        <strain evidence="2 3">3773</strain>
    </source>
</reference>
<keyword evidence="2" id="KW-0808">Transferase</keyword>
<evidence type="ECO:0000313" key="3">
    <source>
        <dbReference type="Proteomes" id="UP001255185"/>
    </source>
</evidence>